<sequence length="564" mass="66799">MEYILGIFIVIVLFILTGVFMRKRVYQRVDELEEKKVLLMNRRVADELGKVRGLNLTGETEELFETWRSEWDDINQKVFANVEEELLDAEESAEKYRFGRASRTLKHVDEKLNEVEHTIDEIYQEVDRLLHSEQDSREEAKKLDPRIREVRKKVLQNGYQLGKAEVVFEVELDEIEQEMSRYEEVAASGNYTDAYELVNSLKARLDELERKVDVFPHLYRLCKHSMPEDLDHLQNGVRDMREEGYRVQHLGIEKEIHTHHETLHLLIDQLDKGFDDGVEEKIEQMKARIVEIYDQLENEALDKKFVVQRLEKVDEQMEEARETFSETKDNIIAVKENYHLTDDRYDQQYQLEKTIEKLNKEAMRIREMVENGDQPFSEIRIDLEQWLIDFEAWREPQEKLDYYLHNLRKDELDARERIDNLKQKIANVRQQLQKSNLPGIPSYILDLVEQARSLIGQTYDSLEDQPLDMEQVEMNLTKAEKCVNHAVEQTKFLIEQAYLAERVIQYANRYRSKYPVLAANISEAETHFRNYEYETALEKAGNTLEEIEPGALERIEKVTETSVS</sequence>
<feature type="topological domain" description="Cytoplasmic" evidence="8">
    <location>
        <begin position="22"/>
        <end position="564"/>
    </location>
</feature>
<feature type="topological domain" description="Extracellular" evidence="8">
    <location>
        <begin position="1"/>
        <end position="2"/>
    </location>
</feature>
<dbReference type="HAMAP" id="MF_00728">
    <property type="entry name" value="EzrA"/>
    <property type="match status" value="1"/>
</dbReference>
<keyword evidence="9" id="KW-0808">Transferase</keyword>
<dbReference type="GO" id="GO:0016301">
    <property type="term" value="F:kinase activity"/>
    <property type="evidence" value="ECO:0007669"/>
    <property type="project" value="UniProtKB-KW"/>
</dbReference>
<dbReference type="RefSeq" id="WP_101331038.1">
    <property type="nucleotide sequence ID" value="NZ_PJNH01000001.1"/>
</dbReference>
<protein>
    <recommendedName>
        <fullName evidence="8">Septation ring formation regulator EzrA</fullName>
    </recommendedName>
</protein>
<feature type="coiled-coil region" evidence="8">
    <location>
        <begin position="165"/>
        <end position="211"/>
    </location>
</feature>
<dbReference type="AlphaFoldDB" id="A0A2I0QY83"/>
<keyword evidence="4 8" id="KW-0175">Coiled coil</keyword>
<dbReference type="GO" id="GO:0005886">
    <property type="term" value="C:plasma membrane"/>
    <property type="evidence" value="ECO:0007669"/>
    <property type="project" value="UniProtKB-SubCell"/>
</dbReference>
<feature type="coiled-coil region" evidence="8">
    <location>
        <begin position="404"/>
        <end position="431"/>
    </location>
</feature>
<comment type="function">
    <text evidence="8">Negative regulator of FtsZ ring formation; modulates the frequency and position of FtsZ ring formation. Inhibits FtsZ ring formation at polar sites. Interacts either with FtsZ or with one of its binding partners to promote depolymerization.</text>
</comment>
<comment type="similarity">
    <text evidence="8">Belongs to the EzrA family.</text>
</comment>
<dbReference type="GO" id="GO:0000921">
    <property type="term" value="P:septin ring assembly"/>
    <property type="evidence" value="ECO:0007669"/>
    <property type="project" value="InterPro"/>
</dbReference>
<dbReference type="Pfam" id="PF06160">
    <property type="entry name" value="EzrA"/>
    <property type="match status" value="1"/>
</dbReference>
<comment type="subcellular location">
    <subcellularLocation>
        <location evidence="8">Cell membrane</location>
        <topology evidence="8">Single-pass membrane protein</topology>
    </subcellularLocation>
    <text evidence="8">Colocalized with FtsZ to the nascent septal site.</text>
</comment>
<keyword evidence="5 8" id="KW-0472">Membrane</keyword>
<dbReference type="EMBL" id="PJNH01000001">
    <property type="protein sequence ID" value="PKR79294.1"/>
    <property type="molecule type" value="Genomic_DNA"/>
</dbReference>
<feature type="coiled-coil region" evidence="8">
    <location>
        <begin position="279"/>
        <end position="337"/>
    </location>
</feature>
<keyword evidence="2 8" id="KW-0812">Transmembrane</keyword>
<comment type="caution">
    <text evidence="9">The sequence shown here is derived from an EMBL/GenBank/DDBJ whole genome shotgun (WGS) entry which is preliminary data.</text>
</comment>
<gene>
    <name evidence="8" type="primary">ezrA</name>
    <name evidence="9" type="ORF">CEY16_06020</name>
</gene>
<dbReference type="GO" id="GO:0005940">
    <property type="term" value="C:septin ring"/>
    <property type="evidence" value="ECO:0007669"/>
    <property type="project" value="InterPro"/>
</dbReference>
<keyword evidence="1 8" id="KW-0132">Cell division</keyword>
<proteinExistence type="inferred from homology"/>
<evidence type="ECO:0000256" key="7">
    <source>
        <dbReference type="ARBA" id="ARBA00023306"/>
    </source>
</evidence>
<dbReference type="Proteomes" id="UP000243524">
    <property type="component" value="Unassembled WGS sequence"/>
</dbReference>
<evidence type="ECO:0000313" key="9">
    <source>
        <dbReference type="EMBL" id="PKR79294.1"/>
    </source>
</evidence>
<evidence type="ECO:0000313" key="10">
    <source>
        <dbReference type="Proteomes" id="UP000243524"/>
    </source>
</evidence>
<keyword evidence="9" id="KW-0418">Kinase</keyword>
<evidence type="ECO:0000256" key="1">
    <source>
        <dbReference type="ARBA" id="ARBA00022618"/>
    </source>
</evidence>
<name>A0A2I0QY83_9BACI</name>
<keyword evidence="7 8" id="KW-0131">Cell cycle</keyword>
<keyword evidence="3 8" id="KW-1133">Transmembrane helix</keyword>
<evidence type="ECO:0000256" key="5">
    <source>
        <dbReference type="ARBA" id="ARBA00023136"/>
    </source>
</evidence>
<keyword evidence="8" id="KW-1003">Cell membrane</keyword>
<evidence type="ECO:0000256" key="3">
    <source>
        <dbReference type="ARBA" id="ARBA00022989"/>
    </source>
</evidence>
<evidence type="ECO:0000256" key="4">
    <source>
        <dbReference type="ARBA" id="ARBA00023054"/>
    </source>
</evidence>
<reference evidence="9 10" key="1">
    <citation type="submission" date="2017-06" db="EMBL/GenBank/DDBJ databases">
        <title>the draft geome sequence of Illustriluteabacillus marina B3227.</title>
        <authorList>
            <person name="He R.-H."/>
            <person name="Du Z.-J."/>
        </authorList>
    </citation>
    <scope>NUCLEOTIDE SEQUENCE [LARGE SCALE GENOMIC DNA]</scope>
    <source>
        <strain evidence="9 10">B3227</strain>
    </source>
</reference>
<organism evidence="9 10">
    <name type="scientific">Halalkalibacillus sediminis</name>
    <dbReference type="NCBI Taxonomy" id="2018042"/>
    <lineage>
        <taxon>Bacteria</taxon>
        <taxon>Bacillati</taxon>
        <taxon>Bacillota</taxon>
        <taxon>Bacilli</taxon>
        <taxon>Bacillales</taxon>
        <taxon>Bacillaceae</taxon>
        <taxon>Halalkalibacillus</taxon>
    </lineage>
</organism>
<accession>A0A2I0QY83</accession>
<evidence type="ECO:0000256" key="6">
    <source>
        <dbReference type="ARBA" id="ARBA00023210"/>
    </source>
</evidence>
<evidence type="ECO:0000256" key="2">
    <source>
        <dbReference type="ARBA" id="ARBA00022692"/>
    </source>
</evidence>
<dbReference type="InterPro" id="IPR010379">
    <property type="entry name" value="EzrA"/>
</dbReference>
<dbReference type="GO" id="GO:0000917">
    <property type="term" value="P:division septum assembly"/>
    <property type="evidence" value="ECO:0007669"/>
    <property type="project" value="UniProtKB-KW"/>
</dbReference>
<evidence type="ECO:0000256" key="8">
    <source>
        <dbReference type="HAMAP-Rule" id="MF_00728"/>
    </source>
</evidence>
<dbReference type="OrthoDB" id="1654473at2"/>
<keyword evidence="6 8" id="KW-0717">Septation</keyword>
<keyword evidence="10" id="KW-1185">Reference proteome</keyword>